<dbReference type="EC" id="5.6.2.2" evidence="4"/>
<comment type="similarity">
    <text evidence="3">Belongs to the TOP6A family.</text>
</comment>
<name>A0A1E1IUT9_LEIGU</name>
<evidence type="ECO:0000256" key="10">
    <source>
        <dbReference type="SAM" id="MobiDB-lite"/>
    </source>
</evidence>
<dbReference type="PANTHER" id="PTHR10848:SF2">
    <property type="entry name" value="RECOMBINATION PROTEIN SPO11, PUTATIVE-RELATED"/>
    <property type="match status" value="1"/>
</dbReference>
<dbReference type="SUPFAM" id="SSF56726">
    <property type="entry name" value="DNA topoisomerase IV, alpha subunit"/>
    <property type="match status" value="1"/>
</dbReference>
<dbReference type="AlphaFoldDB" id="A0A1E1IUT9"/>
<dbReference type="Pfam" id="PF21180">
    <property type="entry name" value="TOP6A-Spo11_Toprim"/>
    <property type="match status" value="1"/>
</dbReference>
<evidence type="ECO:0000313" key="13">
    <source>
        <dbReference type="EMBL" id="CCM15056.1"/>
    </source>
</evidence>
<evidence type="ECO:0000256" key="8">
    <source>
        <dbReference type="ARBA" id="ARBA00023125"/>
    </source>
</evidence>
<proteinExistence type="inferred from homology"/>
<gene>
    <name evidence="13" type="primary">LgM4147LRVhigh.20.00911.00360</name>
    <name evidence="13" type="ORF">BN36_2025590</name>
</gene>
<feature type="region of interest" description="Disordered" evidence="10">
    <location>
        <begin position="448"/>
        <end position="469"/>
    </location>
</feature>
<dbReference type="GO" id="GO:0046872">
    <property type="term" value="F:metal ion binding"/>
    <property type="evidence" value="ECO:0007669"/>
    <property type="project" value="UniProtKB-KW"/>
</dbReference>
<dbReference type="GO" id="GO:0003918">
    <property type="term" value="F:DNA topoisomerase type II (double strand cut, ATP-hydrolyzing) activity"/>
    <property type="evidence" value="ECO:0007669"/>
    <property type="project" value="UniProtKB-EC"/>
</dbReference>
<reference evidence="13" key="1">
    <citation type="submission" date="2012-08" db="EMBL/GenBank/DDBJ databases">
        <title>Comparative genomics of metastatic and non-metastatic Leishmania guyanensis provides insights into polygenic factors involved in Leishmania RNA virus infection.</title>
        <authorList>
            <person name="Smith D."/>
            <person name="Hertz-Fowler C."/>
            <person name="Martin R."/>
            <person name="Dickens N."/>
            <person name="Fasel N."/>
            <person name="Falquet L."/>
            <person name="Beverley S."/>
            <person name="Zangger H."/>
            <person name="Calderon-Copete S."/>
            <person name="Mottram J."/>
            <person name="Xenarios I."/>
        </authorList>
    </citation>
    <scope>NUCLEOTIDE SEQUENCE</scope>
    <source>
        <strain evidence="13">MHOM/BR/75/M4147/SSU:IR2SAT-LUC</strain>
    </source>
</reference>
<evidence type="ECO:0000259" key="11">
    <source>
        <dbReference type="Pfam" id="PF04406"/>
    </source>
</evidence>
<keyword evidence="5" id="KW-0479">Metal-binding</keyword>
<dbReference type="GO" id="GO:0000228">
    <property type="term" value="C:nuclear chromosome"/>
    <property type="evidence" value="ECO:0007669"/>
    <property type="project" value="TreeGrafter"/>
</dbReference>
<dbReference type="PANTHER" id="PTHR10848">
    <property type="entry name" value="MEIOTIC RECOMBINATION PROTEIN SPO11"/>
    <property type="match status" value="1"/>
</dbReference>
<sequence length="654" mass="70781">MTDTFVEVSPAVVAVNEAEALRDEALRRMEVYVLGLLHTLLWLPVKGVSLSGTTMLAFEGGTFSSWRRHSQCAVPCELQASTRGECGATSAPPVSLPSEERASAKAPALGYGGTPTRPNDGQPVASMRALQRARHHLLLLTVLFRNVVRGDVTTQRDVYYHLVRHIPTQVVVNRTVKQLSRVLRLPRQLMGVTAGGRGYIAGWLSYRGVSLQGGGPGAAAEEGMPLPLLSADLVVSVQEIAECTAAENEEEHGFSVLLSSPISMLRGRSPQQSASSRLTAAQHRDLTSCSATDAAATGFQVSPAVCAILVVEKHAVFAQLLREGLPRLLPCVLLTAQGFPTYAARQLLAHLHTALPRAPVIGLVDYNPHGLAILAAYRWATASDALTVGSASMVESRYYAAPTLRWLGVRTAHVSRVMEETESDNASTGGPSVKQCPRLHHYTPAPLQTSVRPWKDTGTGSRSHDNDGAVASASSCASYAPHTAENAAMASPLTSIAPLQHFTRRDAVVMTHQIERLEALLHLTASPPAAGEGLGTAVEVDEERNHNFVERPHVKRVARISVDLAAVPQRYNRLSAADLAHQADRASVVAWLNEAREMQRRSVKCEMEALYTIPYSHHFLGSASVVHAQRRGVHPAPSQFAEWVCQQILRRQYI</sequence>
<keyword evidence="6" id="KW-0460">Magnesium</keyword>
<keyword evidence="9" id="KW-0413">Isomerase</keyword>
<accession>A0A1E1IUT9</accession>
<evidence type="ECO:0000256" key="7">
    <source>
        <dbReference type="ARBA" id="ARBA00023029"/>
    </source>
</evidence>
<protein>
    <recommendedName>
        <fullName evidence="4">DNA topoisomerase (ATP-hydrolyzing)</fullName>
        <ecNumber evidence="4">5.6.2.2</ecNumber>
    </recommendedName>
</protein>
<dbReference type="InterPro" id="IPR036078">
    <property type="entry name" value="Spo11/TopoVI_A_sf"/>
</dbReference>
<feature type="domain" description="Topoisomerase 6 subunit A/Spo11 TOPRIM" evidence="12">
    <location>
        <begin position="308"/>
        <end position="422"/>
    </location>
</feature>
<dbReference type="InterPro" id="IPR002815">
    <property type="entry name" value="Spo11/TopoVI_A"/>
</dbReference>
<evidence type="ECO:0000256" key="6">
    <source>
        <dbReference type="ARBA" id="ARBA00022842"/>
    </source>
</evidence>
<keyword evidence="7" id="KW-0799">Topoisomerase</keyword>
<dbReference type="EMBL" id="CALQ01000763">
    <property type="protein sequence ID" value="CCM15056.1"/>
    <property type="molecule type" value="Genomic_DNA"/>
</dbReference>
<dbReference type="Pfam" id="PF04406">
    <property type="entry name" value="TP6A_N"/>
    <property type="match status" value="1"/>
</dbReference>
<dbReference type="InterPro" id="IPR034136">
    <property type="entry name" value="TOPRIM_Topo6A/Spo11"/>
</dbReference>
<comment type="catalytic activity">
    <reaction evidence="1">
        <text>ATP-dependent breakage, passage and rejoining of double-stranded DNA.</text>
        <dbReference type="EC" id="5.6.2.2"/>
    </reaction>
</comment>
<evidence type="ECO:0000256" key="9">
    <source>
        <dbReference type="ARBA" id="ARBA00023235"/>
    </source>
</evidence>
<dbReference type="InterPro" id="IPR013049">
    <property type="entry name" value="Spo11/TopoVI_A_N"/>
</dbReference>
<evidence type="ECO:0000256" key="5">
    <source>
        <dbReference type="ARBA" id="ARBA00022723"/>
    </source>
</evidence>
<evidence type="ECO:0000256" key="3">
    <source>
        <dbReference type="ARBA" id="ARBA00006559"/>
    </source>
</evidence>
<keyword evidence="8" id="KW-0238">DNA-binding</keyword>
<evidence type="ECO:0000259" key="12">
    <source>
        <dbReference type="Pfam" id="PF21180"/>
    </source>
</evidence>
<organism evidence="13">
    <name type="scientific">Leishmania guyanensis</name>
    <dbReference type="NCBI Taxonomy" id="5670"/>
    <lineage>
        <taxon>Eukaryota</taxon>
        <taxon>Discoba</taxon>
        <taxon>Euglenozoa</taxon>
        <taxon>Kinetoplastea</taxon>
        <taxon>Metakinetoplastina</taxon>
        <taxon>Trypanosomatida</taxon>
        <taxon>Trypanosomatidae</taxon>
        <taxon>Leishmaniinae</taxon>
        <taxon>Leishmania</taxon>
        <taxon>Leishmania guyanensis species complex</taxon>
    </lineage>
</organism>
<dbReference type="Gene3D" id="1.10.10.10">
    <property type="entry name" value="Winged helix-like DNA-binding domain superfamily/Winged helix DNA-binding domain"/>
    <property type="match status" value="1"/>
</dbReference>
<feature type="domain" description="Spo11/DNA topoisomerase VI subunit A N-terminal" evidence="11">
    <location>
        <begin position="134"/>
        <end position="192"/>
    </location>
</feature>
<dbReference type="InterPro" id="IPR036388">
    <property type="entry name" value="WH-like_DNA-bd_sf"/>
</dbReference>
<evidence type="ECO:0000256" key="1">
    <source>
        <dbReference type="ARBA" id="ARBA00000185"/>
    </source>
</evidence>
<dbReference type="GO" id="GO:0005524">
    <property type="term" value="F:ATP binding"/>
    <property type="evidence" value="ECO:0007669"/>
    <property type="project" value="InterPro"/>
</dbReference>
<dbReference type="Gene3D" id="3.40.1360.10">
    <property type="match status" value="1"/>
</dbReference>
<dbReference type="GO" id="GO:0000706">
    <property type="term" value="P:meiotic DNA double-strand break processing"/>
    <property type="evidence" value="ECO:0007669"/>
    <property type="project" value="TreeGrafter"/>
</dbReference>
<comment type="cofactor">
    <cofactor evidence="2">
        <name>Mg(2+)</name>
        <dbReference type="ChEBI" id="CHEBI:18420"/>
    </cofactor>
</comment>
<dbReference type="GO" id="GO:0042138">
    <property type="term" value="P:meiotic DNA double-strand break formation"/>
    <property type="evidence" value="ECO:0007669"/>
    <property type="project" value="TreeGrafter"/>
</dbReference>
<dbReference type="GO" id="GO:0003677">
    <property type="term" value="F:DNA binding"/>
    <property type="evidence" value="ECO:0007669"/>
    <property type="project" value="UniProtKB-KW"/>
</dbReference>
<dbReference type="CDD" id="cd00223">
    <property type="entry name" value="TOPRIM_TopoIIB_SPO"/>
    <property type="match status" value="1"/>
</dbReference>
<evidence type="ECO:0000256" key="4">
    <source>
        <dbReference type="ARBA" id="ARBA00012895"/>
    </source>
</evidence>
<evidence type="ECO:0000256" key="2">
    <source>
        <dbReference type="ARBA" id="ARBA00001946"/>
    </source>
</evidence>
<dbReference type="GO" id="GO:0007131">
    <property type="term" value="P:reciprocal meiotic recombination"/>
    <property type="evidence" value="ECO:0007669"/>
    <property type="project" value="TreeGrafter"/>
</dbReference>